<organism evidence="2 3">
    <name type="scientific">Nocardia pulmonis</name>
    <dbReference type="NCBI Taxonomy" id="2951408"/>
    <lineage>
        <taxon>Bacteria</taxon>
        <taxon>Bacillati</taxon>
        <taxon>Actinomycetota</taxon>
        <taxon>Actinomycetes</taxon>
        <taxon>Mycobacteriales</taxon>
        <taxon>Nocardiaceae</taxon>
        <taxon>Nocardia</taxon>
    </lineage>
</organism>
<dbReference type="SUPFAM" id="SSF56801">
    <property type="entry name" value="Acetyl-CoA synthetase-like"/>
    <property type="match status" value="1"/>
</dbReference>
<evidence type="ECO:0000313" key="3">
    <source>
        <dbReference type="Proteomes" id="UP001139157"/>
    </source>
</evidence>
<dbReference type="Pfam" id="PF00501">
    <property type="entry name" value="AMP-binding"/>
    <property type="match status" value="1"/>
</dbReference>
<keyword evidence="3" id="KW-1185">Reference proteome</keyword>
<comment type="caution">
    <text evidence="2">The sequence shown here is derived from an EMBL/GenBank/DDBJ whole genome shotgun (WGS) entry which is preliminary data.</text>
</comment>
<name>A0A9X2J237_9NOCA</name>
<gene>
    <name evidence="2" type="ORF">NDR86_35250</name>
</gene>
<dbReference type="InterPro" id="IPR000873">
    <property type="entry name" value="AMP-dep_synth/lig_dom"/>
</dbReference>
<dbReference type="InterPro" id="IPR042099">
    <property type="entry name" value="ANL_N_sf"/>
</dbReference>
<proteinExistence type="predicted"/>
<accession>A0A9X2J237</accession>
<dbReference type="Proteomes" id="UP001139157">
    <property type="component" value="Unassembled WGS sequence"/>
</dbReference>
<dbReference type="RefSeq" id="WP_251918331.1">
    <property type="nucleotide sequence ID" value="NZ_JAMRXG010000026.1"/>
</dbReference>
<dbReference type="AlphaFoldDB" id="A0A9X2J237"/>
<reference evidence="2" key="1">
    <citation type="submission" date="2022-06" db="EMBL/GenBank/DDBJ databases">
        <title>Novel species in genus nocardia.</title>
        <authorList>
            <person name="Li F."/>
        </authorList>
    </citation>
    <scope>NUCLEOTIDE SEQUENCE</scope>
    <source>
        <strain evidence="2">CDC141</strain>
    </source>
</reference>
<protein>
    <submittedName>
        <fullName evidence="2">AMP-binding protein</fullName>
    </submittedName>
</protein>
<sequence length="134" mass="14437">MMSMCEWIDPTEPTDPAADLTHQNLDRWSNRLARILLGLGARPGARIAIAGTPQLESDVTRLAVAKTGATVVPIDIDASAPRADLGVTTKAGRRSLTDSIQWLVLDDRSTLVHYLTGSDAPITEADRRTAYQAA</sequence>
<feature type="domain" description="AMP-dependent synthetase/ligase" evidence="1">
    <location>
        <begin position="17"/>
        <end position="82"/>
    </location>
</feature>
<dbReference type="EMBL" id="JAMRXG010000026">
    <property type="protein sequence ID" value="MCM6778750.1"/>
    <property type="molecule type" value="Genomic_DNA"/>
</dbReference>
<evidence type="ECO:0000259" key="1">
    <source>
        <dbReference type="Pfam" id="PF00501"/>
    </source>
</evidence>
<dbReference type="Gene3D" id="3.40.50.12780">
    <property type="entry name" value="N-terminal domain of ligase-like"/>
    <property type="match status" value="1"/>
</dbReference>
<evidence type="ECO:0000313" key="2">
    <source>
        <dbReference type="EMBL" id="MCM6778750.1"/>
    </source>
</evidence>